<feature type="region of interest" description="Disordered" evidence="1">
    <location>
        <begin position="14"/>
        <end position="37"/>
    </location>
</feature>
<accession>A0AAE1E284</accession>
<feature type="compositionally biased region" description="Polar residues" evidence="1">
    <location>
        <begin position="14"/>
        <end position="26"/>
    </location>
</feature>
<proteinExistence type="predicted"/>
<sequence length="112" mass="12500">MCGDLQSLQSASISLTRSTWTPSIETTSRDSLDHRADNWATGASGKSGFSQSDVFTFNIRVNKFLGYSTPCQPKECRPEGEKKMNTQKNCSIMMTFILRCFQENSDTGKLQS</sequence>
<dbReference type="AlphaFoldDB" id="A0AAE1E284"/>
<comment type="caution">
    <text evidence="2">The sequence shown here is derived from an EMBL/GenBank/DDBJ whole genome shotgun (WGS) entry which is preliminary data.</text>
</comment>
<evidence type="ECO:0000313" key="2">
    <source>
        <dbReference type="EMBL" id="KAK3791596.1"/>
    </source>
</evidence>
<evidence type="ECO:0000256" key="1">
    <source>
        <dbReference type="SAM" id="MobiDB-lite"/>
    </source>
</evidence>
<protein>
    <submittedName>
        <fullName evidence="2">Uncharacterized protein</fullName>
    </submittedName>
</protein>
<dbReference type="Proteomes" id="UP001283361">
    <property type="component" value="Unassembled WGS sequence"/>
</dbReference>
<keyword evidence="3" id="KW-1185">Reference proteome</keyword>
<organism evidence="2 3">
    <name type="scientific">Elysia crispata</name>
    <name type="common">lettuce slug</name>
    <dbReference type="NCBI Taxonomy" id="231223"/>
    <lineage>
        <taxon>Eukaryota</taxon>
        <taxon>Metazoa</taxon>
        <taxon>Spiralia</taxon>
        <taxon>Lophotrochozoa</taxon>
        <taxon>Mollusca</taxon>
        <taxon>Gastropoda</taxon>
        <taxon>Heterobranchia</taxon>
        <taxon>Euthyneura</taxon>
        <taxon>Panpulmonata</taxon>
        <taxon>Sacoglossa</taxon>
        <taxon>Placobranchoidea</taxon>
        <taxon>Plakobranchidae</taxon>
        <taxon>Elysia</taxon>
    </lineage>
</organism>
<name>A0AAE1E284_9GAST</name>
<dbReference type="EMBL" id="JAWDGP010001468">
    <property type="protein sequence ID" value="KAK3791596.1"/>
    <property type="molecule type" value="Genomic_DNA"/>
</dbReference>
<feature type="compositionally biased region" description="Basic and acidic residues" evidence="1">
    <location>
        <begin position="27"/>
        <end position="37"/>
    </location>
</feature>
<gene>
    <name evidence="2" type="ORF">RRG08_002951</name>
</gene>
<reference evidence="2" key="1">
    <citation type="journal article" date="2023" name="G3 (Bethesda)">
        <title>A reference genome for the long-term kleptoplast-retaining sea slug Elysia crispata morphotype clarki.</title>
        <authorList>
            <person name="Eastman K.E."/>
            <person name="Pendleton A.L."/>
            <person name="Shaikh M.A."/>
            <person name="Suttiyut T."/>
            <person name="Ogas R."/>
            <person name="Tomko P."/>
            <person name="Gavelis G."/>
            <person name="Widhalm J.R."/>
            <person name="Wisecaver J.H."/>
        </authorList>
    </citation>
    <scope>NUCLEOTIDE SEQUENCE</scope>
    <source>
        <strain evidence="2">ECLA1</strain>
    </source>
</reference>
<evidence type="ECO:0000313" key="3">
    <source>
        <dbReference type="Proteomes" id="UP001283361"/>
    </source>
</evidence>